<evidence type="ECO:0000256" key="1">
    <source>
        <dbReference type="ARBA" id="ARBA00005298"/>
    </source>
</evidence>
<dbReference type="Pfam" id="PF00339">
    <property type="entry name" value="Arrestin_N"/>
    <property type="match status" value="1"/>
</dbReference>
<protein>
    <submittedName>
        <fullName evidence="3">Arrestin domain-containing protein 2</fullName>
    </submittedName>
</protein>
<feature type="domain" description="Arrestin C-terminal-like" evidence="2">
    <location>
        <begin position="198"/>
        <end position="344"/>
    </location>
</feature>
<evidence type="ECO:0000313" key="3">
    <source>
        <dbReference type="EMBL" id="KHN78744.1"/>
    </source>
</evidence>
<dbReference type="OrthoDB" id="2333384at2759"/>
<organism evidence="3 4">
    <name type="scientific">Toxocara canis</name>
    <name type="common">Canine roundworm</name>
    <dbReference type="NCBI Taxonomy" id="6265"/>
    <lineage>
        <taxon>Eukaryota</taxon>
        <taxon>Metazoa</taxon>
        <taxon>Ecdysozoa</taxon>
        <taxon>Nematoda</taxon>
        <taxon>Chromadorea</taxon>
        <taxon>Rhabditida</taxon>
        <taxon>Spirurina</taxon>
        <taxon>Ascaridomorpha</taxon>
        <taxon>Ascaridoidea</taxon>
        <taxon>Toxocaridae</taxon>
        <taxon>Toxocara</taxon>
    </lineage>
</organism>
<dbReference type="PANTHER" id="PTHR11188">
    <property type="entry name" value="ARRESTIN DOMAIN CONTAINING PROTEIN"/>
    <property type="match status" value="1"/>
</dbReference>
<dbReference type="Proteomes" id="UP000031036">
    <property type="component" value="Unassembled WGS sequence"/>
</dbReference>
<dbReference type="GO" id="GO:0015031">
    <property type="term" value="P:protein transport"/>
    <property type="evidence" value="ECO:0007669"/>
    <property type="project" value="TreeGrafter"/>
</dbReference>
<sequence length="406" mass="45918">MPTLNTIAKFPLSAFTSNGVETLRIEMDNHFGVFVPGNRVSGVVQLTLSVPIRANELRIGVYGKARTSWMVMQNSLTQYISEQGVGCDMIPYESEEVYLCGETELWASANNADEELPSGTHTFPFSFDLPLHCPPSFEGTAGYVRYYCKALLDRPWKFDQTTKCVFTVIPTVDLNQLPTVSLPIEVRQCGQVGLSCIKQRRIDLRMSISKSGHVPGEFIMVTLRIFNGSSNTIRRLDVRLLENASYTACMKRGYIHPETAPFRQTIERRYHTRILCHLTQDLSIKRGCSSAYIKSIRIPPTAPTFNNCPIIQVEYFLQAQITVKGFLKNKILTQLPIVIGTIPIKDIHVLDDHLSRSDVIYDHTSSTGDQLPTYEDCVFGKGTMRDEEDNNDFAPKYVFYDNMKVQ</sequence>
<dbReference type="STRING" id="6265.A0A0B2VBA8"/>
<comment type="similarity">
    <text evidence="1">Belongs to the arrestin family.</text>
</comment>
<accession>A0A0B2VBA8</accession>
<dbReference type="EMBL" id="JPKZ01002039">
    <property type="protein sequence ID" value="KHN78744.1"/>
    <property type="molecule type" value="Genomic_DNA"/>
</dbReference>
<dbReference type="InterPro" id="IPR011022">
    <property type="entry name" value="Arrestin_C-like"/>
</dbReference>
<reference evidence="3 4" key="1">
    <citation type="submission" date="2014-11" db="EMBL/GenBank/DDBJ databases">
        <title>Genetic blueprint of the zoonotic pathogen Toxocara canis.</title>
        <authorList>
            <person name="Zhu X.-Q."/>
            <person name="Korhonen P.K."/>
            <person name="Cai H."/>
            <person name="Young N.D."/>
            <person name="Nejsum P."/>
            <person name="von Samson-Himmelstjerna G."/>
            <person name="Boag P.R."/>
            <person name="Tan P."/>
            <person name="Li Q."/>
            <person name="Min J."/>
            <person name="Yang Y."/>
            <person name="Wang X."/>
            <person name="Fang X."/>
            <person name="Hall R.S."/>
            <person name="Hofmann A."/>
            <person name="Sternberg P.W."/>
            <person name="Jex A.R."/>
            <person name="Gasser R.B."/>
        </authorList>
    </citation>
    <scope>NUCLEOTIDE SEQUENCE [LARGE SCALE GENOMIC DNA]</scope>
    <source>
        <strain evidence="3">PN_DK_2014</strain>
    </source>
</reference>
<dbReference type="PANTHER" id="PTHR11188:SF175">
    <property type="entry name" value="ARRESTIN C-TERMINAL-LIKE DOMAIN-CONTAINING PROTEIN"/>
    <property type="match status" value="1"/>
</dbReference>
<evidence type="ECO:0000259" key="2">
    <source>
        <dbReference type="SMART" id="SM01017"/>
    </source>
</evidence>
<dbReference type="Pfam" id="PF02752">
    <property type="entry name" value="Arrestin_C"/>
    <property type="match status" value="1"/>
</dbReference>
<dbReference type="InterPro" id="IPR011021">
    <property type="entry name" value="Arrestin-like_N"/>
</dbReference>
<dbReference type="InterPro" id="IPR014756">
    <property type="entry name" value="Ig_E-set"/>
</dbReference>
<dbReference type="SMART" id="SM01017">
    <property type="entry name" value="Arrestin_C"/>
    <property type="match status" value="1"/>
</dbReference>
<dbReference type="GO" id="GO:0005737">
    <property type="term" value="C:cytoplasm"/>
    <property type="evidence" value="ECO:0007669"/>
    <property type="project" value="TreeGrafter"/>
</dbReference>
<dbReference type="OMA" id="TMVVIYY"/>
<dbReference type="InterPro" id="IPR050357">
    <property type="entry name" value="Arrestin_domain-protein"/>
</dbReference>
<dbReference type="SUPFAM" id="SSF81296">
    <property type="entry name" value="E set domains"/>
    <property type="match status" value="2"/>
</dbReference>
<keyword evidence="4" id="KW-1185">Reference proteome</keyword>
<dbReference type="Gene3D" id="2.60.40.640">
    <property type="match status" value="2"/>
</dbReference>
<comment type="caution">
    <text evidence="3">The sequence shown here is derived from an EMBL/GenBank/DDBJ whole genome shotgun (WGS) entry which is preliminary data.</text>
</comment>
<dbReference type="InterPro" id="IPR014752">
    <property type="entry name" value="Arrestin-like_C"/>
</dbReference>
<gene>
    <name evidence="3" type="primary">ARRDC2</name>
    <name evidence="3" type="ORF">Tcan_03077</name>
</gene>
<proteinExistence type="inferred from homology"/>
<name>A0A0B2VBA8_TOXCA</name>
<dbReference type="AlphaFoldDB" id="A0A0B2VBA8"/>
<evidence type="ECO:0000313" key="4">
    <source>
        <dbReference type="Proteomes" id="UP000031036"/>
    </source>
</evidence>